<dbReference type="AlphaFoldDB" id="A0AAD8GRQ2"/>
<feature type="region of interest" description="Disordered" evidence="1">
    <location>
        <begin position="155"/>
        <end position="198"/>
    </location>
</feature>
<feature type="region of interest" description="Disordered" evidence="1">
    <location>
        <begin position="77"/>
        <end position="121"/>
    </location>
</feature>
<reference evidence="2" key="1">
    <citation type="submission" date="2023-02" db="EMBL/GenBank/DDBJ databases">
        <title>Genome of toxic invasive species Heracleum sosnowskyi carries increased number of genes despite the absence of recent whole-genome duplications.</title>
        <authorList>
            <person name="Schelkunov M."/>
            <person name="Shtratnikova V."/>
            <person name="Makarenko M."/>
            <person name="Klepikova A."/>
            <person name="Omelchenko D."/>
            <person name="Novikova G."/>
            <person name="Obukhova E."/>
            <person name="Bogdanov V."/>
            <person name="Penin A."/>
            <person name="Logacheva M."/>
        </authorList>
    </citation>
    <scope>NUCLEOTIDE SEQUENCE</scope>
    <source>
        <strain evidence="2">Hsosn_3</strain>
        <tissue evidence="2">Leaf</tissue>
    </source>
</reference>
<proteinExistence type="predicted"/>
<dbReference type="Proteomes" id="UP001237642">
    <property type="component" value="Unassembled WGS sequence"/>
</dbReference>
<comment type="caution">
    <text evidence="2">The sequence shown here is derived from an EMBL/GenBank/DDBJ whole genome shotgun (WGS) entry which is preliminary data.</text>
</comment>
<feature type="compositionally biased region" description="Polar residues" evidence="1">
    <location>
        <begin position="169"/>
        <end position="178"/>
    </location>
</feature>
<gene>
    <name evidence="2" type="ORF">POM88_052679</name>
</gene>
<organism evidence="2 3">
    <name type="scientific">Heracleum sosnowskyi</name>
    <dbReference type="NCBI Taxonomy" id="360622"/>
    <lineage>
        <taxon>Eukaryota</taxon>
        <taxon>Viridiplantae</taxon>
        <taxon>Streptophyta</taxon>
        <taxon>Embryophyta</taxon>
        <taxon>Tracheophyta</taxon>
        <taxon>Spermatophyta</taxon>
        <taxon>Magnoliopsida</taxon>
        <taxon>eudicotyledons</taxon>
        <taxon>Gunneridae</taxon>
        <taxon>Pentapetalae</taxon>
        <taxon>asterids</taxon>
        <taxon>campanulids</taxon>
        <taxon>Apiales</taxon>
        <taxon>Apiaceae</taxon>
        <taxon>Apioideae</taxon>
        <taxon>apioid superclade</taxon>
        <taxon>Tordylieae</taxon>
        <taxon>Tordyliinae</taxon>
        <taxon>Heracleum</taxon>
    </lineage>
</organism>
<name>A0AAD8GRQ2_9APIA</name>
<evidence type="ECO:0000313" key="2">
    <source>
        <dbReference type="EMBL" id="KAK1352841.1"/>
    </source>
</evidence>
<sequence length="198" mass="21796">MEDLVDQYAAINLEEEDSGGISYETEESFEEGIDTQKFCSRIFEASRDELVKPYGQWMRALPRRQSYLTGSKWLRSGSTSQGMMTEDGGKWKSQGGEEVVGGKSGVSNDIPRTKEGGTVSDGVIHGIQEDTFQMGGKLVKDMNLNDADMVDLDGEYSYVDPKRRRPNEDNNTNPSNTKDGLPKNVHSAGLDGGVCPDK</sequence>
<dbReference type="EMBL" id="JAUIZM010000014">
    <property type="protein sequence ID" value="KAK1352841.1"/>
    <property type="molecule type" value="Genomic_DNA"/>
</dbReference>
<evidence type="ECO:0000256" key="1">
    <source>
        <dbReference type="SAM" id="MobiDB-lite"/>
    </source>
</evidence>
<evidence type="ECO:0000313" key="3">
    <source>
        <dbReference type="Proteomes" id="UP001237642"/>
    </source>
</evidence>
<accession>A0AAD8GRQ2</accession>
<keyword evidence="3" id="KW-1185">Reference proteome</keyword>
<reference evidence="2" key="2">
    <citation type="submission" date="2023-05" db="EMBL/GenBank/DDBJ databases">
        <authorList>
            <person name="Schelkunov M.I."/>
        </authorList>
    </citation>
    <scope>NUCLEOTIDE SEQUENCE</scope>
    <source>
        <strain evidence="2">Hsosn_3</strain>
        <tissue evidence="2">Leaf</tissue>
    </source>
</reference>
<protein>
    <submittedName>
        <fullName evidence="2">Uncharacterized protein</fullName>
    </submittedName>
</protein>